<keyword evidence="3" id="KW-1185">Reference proteome</keyword>
<organism evidence="2 3">
    <name type="scientific">Plasmopara halstedii</name>
    <name type="common">Downy mildew of sunflower</name>
    <dbReference type="NCBI Taxonomy" id="4781"/>
    <lineage>
        <taxon>Eukaryota</taxon>
        <taxon>Sar</taxon>
        <taxon>Stramenopiles</taxon>
        <taxon>Oomycota</taxon>
        <taxon>Peronosporomycetes</taxon>
        <taxon>Peronosporales</taxon>
        <taxon>Peronosporaceae</taxon>
        <taxon>Plasmopara</taxon>
    </lineage>
</organism>
<dbReference type="GO" id="GO:0046983">
    <property type="term" value="F:protein dimerization activity"/>
    <property type="evidence" value="ECO:0007669"/>
    <property type="project" value="InterPro"/>
</dbReference>
<proteinExistence type="predicted"/>
<dbReference type="InterPro" id="IPR012337">
    <property type="entry name" value="RNaseH-like_sf"/>
</dbReference>
<dbReference type="OrthoDB" id="107412at2759"/>
<protein>
    <submittedName>
        <fullName evidence="2">Ribonuclease H-like domain</fullName>
    </submittedName>
</protein>
<dbReference type="InterPro" id="IPR008906">
    <property type="entry name" value="HATC_C_dom"/>
</dbReference>
<dbReference type="EMBL" id="CCYD01000523">
    <property type="protein sequence ID" value="CEG40845.1"/>
    <property type="molecule type" value="Genomic_DNA"/>
</dbReference>
<dbReference type="Proteomes" id="UP000054928">
    <property type="component" value="Unassembled WGS sequence"/>
</dbReference>
<dbReference type="RefSeq" id="XP_024577214.1">
    <property type="nucleotide sequence ID" value="XM_024726548.1"/>
</dbReference>
<evidence type="ECO:0000313" key="3">
    <source>
        <dbReference type="Proteomes" id="UP000054928"/>
    </source>
</evidence>
<dbReference type="SUPFAM" id="SSF53098">
    <property type="entry name" value="Ribonuclease H-like"/>
    <property type="match status" value="1"/>
</dbReference>
<reference evidence="3" key="1">
    <citation type="submission" date="2014-09" db="EMBL/GenBank/DDBJ databases">
        <authorList>
            <person name="Sharma Rahul"/>
            <person name="Thines Marco"/>
        </authorList>
    </citation>
    <scope>NUCLEOTIDE SEQUENCE [LARGE SCALE GENOMIC DNA]</scope>
</reference>
<evidence type="ECO:0000313" key="2">
    <source>
        <dbReference type="EMBL" id="CEG40845.1"/>
    </source>
</evidence>
<feature type="domain" description="HAT C-terminal dimerisation" evidence="1">
    <location>
        <begin position="215"/>
        <end position="266"/>
    </location>
</feature>
<dbReference type="Pfam" id="PF05699">
    <property type="entry name" value="Dimer_Tnp_hAT"/>
    <property type="match status" value="1"/>
</dbReference>
<name>A0A0P1AI58_PLAHL</name>
<evidence type="ECO:0000259" key="1">
    <source>
        <dbReference type="Pfam" id="PF05699"/>
    </source>
</evidence>
<accession>A0A0P1AI58</accession>
<sequence length="315" mass="35554">MVSQPISAPSLYTAINVHWNSHLSMLESILRNRSEIETFLHSQDDEDRIALLQQLCQGFKRGTSWDYVLALVSIMGSQLPQMLNDIKFAPAAMKHNVRAVIAVFVKANISNKCVPDVIHEVAYLLHPLSKVVAADHDGVRAATLAHMGNMAATFPYLLHQETETGLAMEGIDPPPNLRKPCSKRSCDAIWERSCRPKKFWKAVSFRAMRTKDAYVYFDILGYWNFKASKFPLLVKLSSFVLAIPASSAECERSFCNASFIKSVLRSAFFSDSLEGNIVLRDNPDLLEKYFGEIEESDTEPEYADQYTFVLFKVIT</sequence>
<dbReference type="GeneID" id="36406079"/>
<dbReference type="AlphaFoldDB" id="A0A0P1AI58"/>